<evidence type="ECO:0000313" key="1">
    <source>
        <dbReference type="EMBL" id="QYY44007.1"/>
    </source>
</evidence>
<dbReference type="RefSeq" id="WP_082706028.1">
    <property type="nucleotide sequence ID" value="NZ_CP080764.1"/>
</dbReference>
<dbReference type="GeneID" id="97141200"/>
<evidence type="ECO:0000313" key="2">
    <source>
        <dbReference type="EMBL" id="SDH75446.1"/>
    </source>
</evidence>
<dbReference type="Pfam" id="PF16147">
    <property type="entry name" value="DUF4855"/>
    <property type="match status" value="1"/>
</dbReference>
<gene>
    <name evidence="1" type="ORF">K3F53_07435</name>
    <name evidence="2" type="ORF">SAMN04489735_105211</name>
</gene>
<dbReference type="EMBL" id="FNDE01000052">
    <property type="protein sequence ID" value="SDH75446.1"/>
    <property type="molecule type" value="Genomic_DNA"/>
</dbReference>
<reference evidence="2 3" key="1">
    <citation type="submission" date="2016-10" db="EMBL/GenBank/DDBJ databases">
        <authorList>
            <person name="de Groot N.N."/>
        </authorList>
    </citation>
    <scope>NUCLEOTIDE SEQUENCE [LARGE SCALE GENOMIC DNA]</scope>
    <source>
        <strain evidence="2 3">L 420-91</strain>
    </source>
</reference>
<proteinExistence type="predicted"/>
<dbReference type="Proteomes" id="UP000198956">
    <property type="component" value="Unassembled WGS sequence"/>
</dbReference>
<evidence type="ECO:0000313" key="3">
    <source>
        <dbReference type="Proteomes" id="UP000198956"/>
    </source>
</evidence>
<organism evidence="2 3">
    <name type="scientific">Aneurinibacillus thermoaerophilus</name>
    <dbReference type="NCBI Taxonomy" id="143495"/>
    <lineage>
        <taxon>Bacteria</taxon>
        <taxon>Bacillati</taxon>
        <taxon>Bacillota</taxon>
        <taxon>Bacilli</taxon>
        <taxon>Bacillales</taxon>
        <taxon>Paenibacillaceae</taxon>
        <taxon>Aneurinibacillus group</taxon>
        <taxon>Aneurinibacillus</taxon>
    </lineage>
</organism>
<dbReference type="AlphaFoldDB" id="A0A1G8EZY0"/>
<dbReference type="Proteomes" id="UP000826616">
    <property type="component" value="Chromosome"/>
</dbReference>
<reference evidence="1 4" key="2">
    <citation type="submission" date="2021-08" db="EMBL/GenBank/DDBJ databases">
        <title>Complete genome sequence of the strain Aneurinibacillus thermoaerophilus CCM 8960.</title>
        <authorList>
            <person name="Musilova J."/>
            <person name="Kourilova X."/>
            <person name="Pernicova I."/>
            <person name="Bezdicek M."/>
            <person name="Lengerova M."/>
            <person name="Obruca S."/>
            <person name="Sedlar K."/>
        </authorList>
    </citation>
    <scope>NUCLEOTIDE SEQUENCE [LARGE SCALE GENOMIC DNA]</scope>
    <source>
        <strain evidence="1 4">CCM 8960</strain>
    </source>
</reference>
<dbReference type="EMBL" id="CP080764">
    <property type="protein sequence ID" value="QYY44007.1"/>
    <property type="molecule type" value="Genomic_DNA"/>
</dbReference>
<accession>A0A1G8EZY0</accession>
<evidence type="ECO:0000313" key="4">
    <source>
        <dbReference type="Proteomes" id="UP000826616"/>
    </source>
</evidence>
<keyword evidence="4" id="KW-1185">Reference proteome</keyword>
<protein>
    <submittedName>
        <fullName evidence="1">DUF4855 domain-containing protein</fullName>
    </submittedName>
</protein>
<name>A0A1G8EZY0_ANETH</name>
<dbReference type="InterPro" id="IPR032329">
    <property type="entry name" value="DUF4855"/>
</dbReference>
<sequence length="572" mass="65830">MIKRAKDYTDKGRKRKMVVRIRSTILAGVTCMLLAWLAFATQIQAADASGPSGELYFLEPTPYYNAPQDVQAAGQIPQHEMPEPVLEQQGQWFKIHYEKRDVWVKQSDKLYVRVLPVKTGEDQTPNRKYMFLHHPLSVYQQPDARSKRLMYIHPQRIQVLKQNGGWYQIRTDAGPGWLYASADYVTEVIGVRKINVTSPVQLYPYPDTFWKPIGTLDNVPYETIAYANAGRWYKIEQNGRFVWLHAKDGQVQPAKASYPARKTEANGYVGNTIFMTEAKHTKVGDLFKRMVVEWHGKPHWLFDTFIIRPVGKEQRGYSFETFDTTKGNPSETLTKYVEEIFAPGKEVDLLEKATLKARAYMEDSTYRTNVIIGLPNPIGTVHPVQRTALVEGYMDRIIAQWNAKNPQALRLVGFYWTNEIVPDSDREFVKEIGTIVRKKGYKFYWAPYFQAAGAEQWRTLGFDFAWMQPNHYFSKDNFTGMDMLGETNTIARQTGAGTMLEWNWKLLEDPKYVRALNEYLDLGRLVGAEHPSVFVYDGEGAIDAFFHDGNSQKLGYVKEKLLAYLLSPSQEE</sequence>
<dbReference type="OrthoDB" id="3799295at2"/>
<dbReference type="Gene3D" id="2.30.30.40">
    <property type="entry name" value="SH3 Domains"/>
    <property type="match status" value="1"/>
</dbReference>